<dbReference type="InterPro" id="IPR008266">
    <property type="entry name" value="Tyr_kinase_AS"/>
</dbReference>
<dbReference type="Gene3D" id="1.10.510.10">
    <property type="entry name" value="Transferase(Phosphotransferase) domain 1"/>
    <property type="match status" value="1"/>
</dbReference>
<feature type="region of interest" description="Disordered" evidence="1">
    <location>
        <begin position="59"/>
        <end position="151"/>
    </location>
</feature>
<reference evidence="2 3" key="1">
    <citation type="submission" date="2017-03" db="EMBL/GenBank/DDBJ databases">
        <title>WGS assembly of Porphyra umbilicalis.</title>
        <authorList>
            <person name="Brawley S.H."/>
            <person name="Blouin N.A."/>
            <person name="Ficko-Blean E."/>
            <person name="Wheeler G.L."/>
            <person name="Lohr M."/>
            <person name="Goodson H.V."/>
            <person name="Jenkins J.W."/>
            <person name="Blaby-Haas C.E."/>
            <person name="Helliwell K.E."/>
            <person name="Chan C."/>
            <person name="Marriage T."/>
            <person name="Bhattacharya D."/>
            <person name="Klein A.S."/>
            <person name="Badis Y."/>
            <person name="Brodie J."/>
            <person name="Cao Y."/>
            <person name="Collen J."/>
            <person name="Dittami S.M."/>
            <person name="Gachon C.M."/>
            <person name="Green B.R."/>
            <person name="Karpowicz S."/>
            <person name="Kim J.W."/>
            <person name="Kudahl U."/>
            <person name="Lin S."/>
            <person name="Michel G."/>
            <person name="Mittag M."/>
            <person name="Olson B.J."/>
            <person name="Pangilinan J."/>
            <person name="Peng Y."/>
            <person name="Qiu H."/>
            <person name="Shu S."/>
            <person name="Singer J.T."/>
            <person name="Smith A.G."/>
            <person name="Sprecher B.N."/>
            <person name="Wagner V."/>
            <person name="Wang W."/>
            <person name="Wang Z.-Y."/>
            <person name="Yan J."/>
            <person name="Yarish C."/>
            <person name="Zoeuner-Riek S."/>
            <person name="Zhuang Y."/>
            <person name="Zou Y."/>
            <person name="Lindquist E.A."/>
            <person name="Grimwood J."/>
            <person name="Barry K."/>
            <person name="Rokhsar D.S."/>
            <person name="Schmutz J."/>
            <person name="Stiller J.W."/>
            <person name="Grossman A.R."/>
            <person name="Prochnik S.E."/>
        </authorList>
    </citation>
    <scope>NUCLEOTIDE SEQUENCE [LARGE SCALE GENOMIC DNA]</scope>
    <source>
        <strain evidence="2">4086291</strain>
    </source>
</reference>
<keyword evidence="3" id="KW-1185">Reference proteome</keyword>
<dbReference type="PROSITE" id="PS00109">
    <property type="entry name" value="PROTEIN_KINASE_TYR"/>
    <property type="match status" value="1"/>
</dbReference>
<dbReference type="AlphaFoldDB" id="A0A1X6P8A1"/>
<feature type="compositionally biased region" description="Pro residues" evidence="1">
    <location>
        <begin position="70"/>
        <end position="88"/>
    </location>
</feature>
<evidence type="ECO:0000313" key="2">
    <source>
        <dbReference type="EMBL" id="OSX77109.1"/>
    </source>
</evidence>
<evidence type="ECO:0000313" key="3">
    <source>
        <dbReference type="Proteomes" id="UP000218209"/>
    </source>
</evidence>
<gene>
    <name evidence="2" type="ORF">BU14_0161s0029</name>
</gene>
<feature type="region of interest" description="Disordered" evidence="1">
    <location>
        <begin position="317"/>
        <end position="345"/>
    </location>
</feature>
<feature type="compositionally biased region" description="Low complexity" evidence="1">
    <location>
        <begin position="107"/>
        <end position="125"/>
    </location>
</feature>
<dbReference type="Proteomes" id="UP000218209">
    <property type="component" value="Unassembled WGS sequence"/>
</dbReference>
<accession>A0A1X6P8A1</accession>
<dbReference type="OrthoDB" id="3399at2759"/>
<dbReference type="InterPro" id="IPR011009">
    <property type="entry name" value="Kinase-like_dom_sf"/>
</dbReference>
<organism evidence="2 3">
    <name type="scientific">Porphyra umbilicalis</name>
    <name type="common">Purple laver</name>
    <name type="synonym">Red alga</name>
    <dbReference type="NCBI Taxonomy" id="2786"/>
    <lineage>
        <taxon>Eukaryota</taxon>
        <taxon>Rhodophyta</taxon>
        <taxon>Bangiophyceae</taxon>
        <taxon>Bangiales</taxon>
        <taxon>Bangiaceae</taxon>
        <taxon>Porphyra</taxon>
    </lineage>
</organism>
<protein>
    <submittedName>
        <fullName evidence="2">Uncharacterized protein</fullName>
    </submittedName>
</protein>
<evidence type="ECO:0000256" key="1">
    <source>
        <dbReference type="SAM" id="MobiDB-lite"/>
    </source>
</evidence>
<dbReference type="EMBL" id="KV918846">
    <property type="protein sequence ID" value="OSX77109.1"/>
    <property type="molecule type" value="Genomic_DNA"/>
</dbReference>
<feature type="region of interest" description="Disordered" evidence="1">
    <location>
        <begin position="262"/>
        <end position="284"/>
    </location>
</feature>
<proteinExistence type="predicted"/>
<sequence length="366" mass="37390">MSFGDPPCLATRGIRQHTPPVSCVFSLSYPPLWFPICRLLQQALGATRPLVMAAVAPPPTTTTPVASTSTPPPRLPVRPLPPLPPLPLSPLHGPRATRGRTPPSSPAAPRRPSAPSPTSAAPPSSRRGHPKRTATPPSTKRSRPAAPLPRCAPWCARGGRASPSPPSTLCGGRPSSWSGWGGVPAHLPAAAGRRRGGGGGGARAADDAAAAAAVVGTHLGEAVARLHRAGIVHGDLTPANVMVIAAAREGAATPTAAQADGPAATAVHDGGGAVAPPRRARWGPRPLPPGGAHRLWAEHRQHARRGQGRRLVCARAGGRQRPPAGDGGGGQWGPLPRLQAGGGASGGVLRRLEEVRLRGRKRVMVG</sequence>
<dbReference type="SUPFAM" id="SSF56112">
    <property type="entry name" value="Protein kinase-like (PK-like)"/>
    <property type="match status" value="1"/>
</dbReference>
<dbReference type="GO" id="GO:0004672">
    <property type="term" value="F:protein kinase activity"/>
    <property type="evidence" value="ECO:0007669"/>
    <property type="project" value="InterPro"/>
</dbReference>
<name>A0A1X6P8A1_PORUM</name>